<dbReference type="AlphaFoldDB" id="A0A165SXT9"/>
<dbReference type="InterPro" id="IPR039196">
    <property type="entry name" value="Fmc1"/>
</dbReference>
<dbReference type="PANTHER" id="PTHR28015:SF1">
    <property type="entry name" value="ATP SYNTHASE ASSEMBLY FACTOR FMC1, MITOCHONDRIAL"/>
    <property type="match status" value="1"/>
</dbReference>
<dbReference type="Proteomes" id="UP000076727">
    <property type="component" value="Unassembled WGS sequence"/>
</dbReference>
<proteinExistence type="predicted"/>
<evidence type="ECO:0000313" key="2">
    <source>
        <dbReference type="Proteomes" id="UP000076727"/>
    </source>
</evidence>
<dbReference type="Pfam" id="PF13233">
    <property type="entry name" value="Complex1_LYR_2"/>
    <property type="match status" value="1"/>
</dbReference>
<dbReference type="GO" id="GO:0005759">
    <property type="term" value="C:mitochondrial matrix"/>
    <property type="evidence" value="ECO:0007669"/>
    <property type="project" value="TreeGrafter"/>
</dbReference>
<dbReference type="GO" id="GO:0033615">
    <property type="term" value="P:mitochondrial proton-transporting ATP synthase complex assembly"/>
    <property type="evidence" value="ECO:0007669"/>
    <property type="project" value="InterPro"/>
</dbReference>
<protein>
    <submittedName>
        <fullName evidence="1">Uncharacterized protein</fullName>
    </submittedName>
</protein>
<name>A0A165SXT9_9APHY</name>
<evidence type="ECO:0000313" key="1">
    <source>
        <dbReference type="EMBL" id="KZT72643.1"/>
    </source>
</evidence>
<dbReference type="STRING" id="1314783.A0A165SXT9"/>
<keyword evidence="2" id="KW-1185">Reference proteome</keyword>
<accession>A0A165SXT9</accession>
<dbReference type="EMBL" id="KV429040">
    <property type="protein sequence ID" value="KZT72643.1"/>
    <property type="molecule type" value="Genomic_DNA"/>
</dbReference>
<reference evidence="1 2" key="1">
    <citation type="journal article" date="2016" name="Mol. Biol. Evol.">
        <title>Comparative Genomics of Early-Diverging Mushroom-Forming Fungi Provides Insights into the Origins of Lignocellulose Decay Capabilities.</title>
        <authorList>
            <person name="Nagy L.G."/>
            <person name="Riley R."/>
            <person name="Tritt A."/>
            <person name="Adam C."/>
            <person name="Daum C."/>
            <person name="Floudas D."/>
            <person name="Sun H."/>
            <person name="Yadav J.S."/>
            <person name="Pangilinan J."/>
            <person name="Larsson K.H."/>
            <person name="Matsuura K."/>
            <person name="Barry K."/>
            <person name="Labutti K."/>
            <person name="Kuo R."/>
            <person name="Ohm R.A."/>
            <person name="Bhattacharya S.S."/>
            <person name="Shirouzu T."/>
            <person name="Yoshinaga Y."/>
            <person name="Martin F.M."/>
            <person name="Grigoriev I.V."/>
            <person name="Hibbett D.S."/>
        </authorList>
    </citation>
    <scope>NUCLEOTIDE SEQUENCE [LARGE SCALE GENOMIC DNA]</scope>
    <source>
        <strain evidence="1 2">L-15889</strain>
    </source>
</reference>
<organism evidence="1 2">
    <name type="scientific">Daedalea quercina L-15889</name>
    <dbReference type="NCBI Taxonomy" id="1314783"/>
    <lineage>
        <taxon>Eukaryota</taxon>
        <taxon>Fungi</taxon>
        <taxon>Dikarya</taxon>
        <taxon>Basidiomycota</taxon>
        <taxon>Agaricomycotina</taxon>
        <taxon>Agaricomycetes</taxon>
        <taxon>Polyporales</taxon>
        <taxon>Fomitopsis</taxon>
    </lineage>
</organism>
<sequence length="106" mass="11965">MTSPQSVYRAVAREVNRASISAPATRSKTIVKNFRTIIESGGQSNTEHFDHDLANAVTFMKSQRMYKILLERYNPLHDMSAEEKVKATARRVGLDVPLRENSDEGQ</sequence>
<dbReference type="PANTHER" id="PTHR28015">
    <property type="entry name" value="ATP SYNTHASE ASSEMBLY FACTOR FMC1, MITOCHONDRIAL"/>
    <property type="match status" value="1"/>
</dbReference>
<gene>
    <name evidence="1" type="ORF">DAEQUDRAFT_594163</name>
</gene>
<dbReference type="OrthoDB" id="15893at2759"/>